<sequence length="306" mass="34002">MELVTVTDFFFTASLALLLSFLVAKLVSLATTDTHTATKPVGPVHQVEQRLTLQTPQTETRVGFINPVQVKTTNLETGYYTEDVTVDHDSNVAVEFPTVNSNIVVTEQNQGDATVDSDSKEETVLEEITEENCTEKLVSVDDDWEWEGIERSEIEKKFMEAMEFVGEKGYIGNCDGDDDVEMELYGLQKVAMEGPCREPQPMPLKLSARAKWNAWQKLGNMSPEVAMERYISLLSDKVPGWVKDTSAGMTEGEPTGSEVSESTVPDFSSALSHQQMILPERELVQESGVQELIPLTVSDLENNVKK</sequence>
<dbReference type="eggNOG" id="KOG0817">
    <property type="taxonomic scope" value="Eukaryota"/>
</dbReference>
<dbReference type="InterPro" id="IPR014352">
    <property type="entry name" value="FERM/acyl-CoA-bd_prot_sf"/>
</dbReference>
<evidence type="ECO:0000256" key="2">
    <source>
        <dbReference type="ARBA" id="ARBA00023121"/>
    </source>
</evidence>
<name>A0A1S2Y584_CICAR</name>
<dbReference type="OrthoDB" id="71307at2759"/>
<organism evidence="4 5">
    <name type="scientific">Cicer arietinum</name>
    <name type="common">Chickpea</name>
    <name type="synonym">Garbanzo</name>
    <dbReference type="NCBI Taxonomy" id="3827"/>
    <lineage>
        <taxon>Eukaryota</taxon>
        <taxon>Viridiplantae</taxon>
        <taxon>Streptophyta</taxon>
        <taxon>Embryophyta</taxon>
        <taxon>Tracheophyta</taxon>
        <taxon>Spermatophyta</taxon>
        <taxon>Magnoliopsida</taxon>
        <taxon>eudicotyledons</taxon>
        <taxon>Gunneridae</taxon>
        <taxon>Pentapetalae</taxon>
        <taxon>rosids</taxon>
        <taxon>fabids</taxon>
        <taxon>Fabales</taxon>
        <taxon>Fabaceae</taxon>
        <taxon>Papilionoideae</taxon>
        <taxon>50 kb inversion clade</taxon>
        <taxon>NPAAA clade</taxon>
        <taxon>Hologalegina</taxon>
        <taxon>IRL clade</taxon>
        <taxon>Cicereae</taxon>
        <taxon>Cicer</taxon>
    </lineage>
</organism>
<dbReference type="InterPro" id="IPR000582">
    <property type="entry name" value="Acyl-CoA-binding_protein"/>
</dbReference>
<dbReference type="GeneID" id="101489743"/>
<dbReference type="Proteomes" id="UP000087171">
    <property type="component" value="Chromosome Ca4"/>
</dbReference>
<dbReference type="Gene3D" id="1.20.80.10">
    <property type="match status" value="1"/>
</dbReference>
<evidence type="ECO:0000259" key="3">
    <source>
        <dbReference type="PROSITE" id="PS51228"/>
    </source>
</evidence>
<reference evidence="4" key="1">
    <citation type="journal article" date="2013" name="Nat. Biotechnol.">
        <title>Draft genome sequence of chickpea (Cicer arietinum) provides a resource for trait improvement.</title>
        <authorList>
            <person name="Varshney R.K."/>
            <person name="Song C."/>
            <person name="Saxena R.K."/>
            <person name="Azam S."/>
            <person name="Yu S."/>
            <person name="Sharpe A.G."/>
            <person name="Cannon S."/>
            <person name="Baek J."/>
            <person name="Rosen B.D."/>
            <person name="Tar'an B."/>
            <person name="Millan T."/>
            <person name="Zhang X."/>
            <person name="Ramsay L.D."/>
            <person name="Iwata A."/>
            <person name="Wang Y."/>
            <person name="Nelson W."/>
            <person name="Farmer A.D."/>
            <person name="Gaur P.M."/>
            <person name="Soderlund C."/>
            <person name="Penmetsa R.V."/>
            <person name="Xu C."/>
            <person name="Bharti A.K."/>
            <person name="He W."/>
            <person name="Winter P."/>
            <person name="Zhao S."/>
            <person name="Hane J.K."/>
            <person name="Carrasquilla-Garcia N."/>
            <person name="Condie J.A."/>
            <person name="Upadhyaya H.D."/>
            <person name="Luo M.C."/>
            <person name="Thudi M."/>
            <person name="Gowda C.L."/>
            <person name="Singh N.P."/>
            <person name="Lichtenzveig J."/>
            <person name="Gali K.K."/>
            <person name="Rubio J."/>
            <person name="Nadarajan N."/>
            <person name="Dolezel J."/>
            <person name="Bansal K.C."/>
            <person name="Xu X."/>
            <person name="Edwards D."/>
            <person name="Zhang G."/>
            <person name="Kahl G."/>
            <person name="Gil J."/>
            <person name="Singh K.B."/>
            <person name="Datta S.K."/>
            <person name="Jackson S.A."/>
            <person name="Wang J."/>
            <person name="Cook D.R."/>
        </authorList>
    </citation>
    <scope>NUCLEOTIDE SEQUENCE [LARGE SCALE GENOMIC DNA]</scope>
    <source>
        <strain evidence="4">cv. CDC Frontier</strain>
    </source>
</reference>
<dbReference type="PANTHER" id="PTHR23310:SF136">
    <property type="entry name" value="ACYL-COA-BINDING DOMAIN PROTEIN"/>
    <property type="match status" value="1"/>
</dbReference>
<accession>A0A1S2Y584</accession>
<dbReference type="GO" id="GO:0000062">
    <property type="term" value="F:fatty-acyl-CoA binding"/>
    <property type="evidence" value="ECO:0007669"/>
    <property type="project" value="InterPro"/>
</dbReference>
<gene>
    <name evidence="5" type="primary">LOC101489743</name>
</gene>
<protein>
    <submittedName>
        <fullName evidence="5">Acyl-CoA-binding domain-containing protein 3</fullName>
    </submittedName>
</protein>
<dbReference type="RefSeq" id="XP_004499010.1">
    <property type="nucleotide sequence ID" value="XM_004498953.3"/>
</dbReference>
<dbReference type="PROSITE" id="PS51228">
    <property type="entry name" value="ACB_2"/>
    <property type="match status" value="1"/>
</dbReference>
<dbReference type="KEGG" id="cam:101489743"/>
<keyword evidence="2" id="KW-0446">Lipid-binding</keyword>
<evidence type="ECO:0000313" key="5">
    <source>
        <dbReference type="RefSeq" id="XP_004499010.1"/>
    </source>
</evidence>
<feature type="domain" description="ACB" evidence="3">
    <location>
        <begin position="154"/>
        <end position="243"/>
    </location>
</feature>
<dbReference type="PaxDb" id="3827-XP_004499010.1"/>
<comment type="similarity">
    <text evidence="1">Belongs to the ACBP family.</text>
</comment>
<dbReference type="InterPro" id="IPR035984">
    <property type="entry name" value="Acyl-CoA-binding_sf"/>
</dbReference>
<keyword evidence="4" id="KW-1185">Reference proteome</keyword>
<dbReference type="STRING" id="3827.A0A1S2Y584"/>
<reference evidence="5" key="2">
    <citation type="submission" date="2025-08" db="UniProtKB">
        <authorList>
            <consortium name="RefSeq"/>
        </authorList>
    </citation>
    <scope>IDENTIFICATION</scope>
    <source>
        <tissue evidence="5">Etiolated seedlings</tissue>
    </source>
</reference>
<evidence type="ECO:0000256" key="1">
    <source>
        <dbReference type="ARBA" id="ARBA00005567"/>
    </source>
</evidence>
<dbReference type="PANTHER" id="PTHR23310">
    <property type="entry name" value="ACYL-COA-BINDING PROTEIN, ACBP"/>
    <property type="match status" value="1"/>
</dbReference>
<dbReference type="Pfam" id="PF00887">
    <property type="entry name" value="ACBP"/>
    <property type="match status" value="1"/>
</dbReference>
<dbReference type="SUPFAM" id="SSF47027">
    <property type="entry name" value="Acyl-CoA binding protein"/>
    <property type="match status" value="1"/>
</dbReference>
<evidence type="ECO:0000313" key="4">
    <source>
        <dbReference type="Proteomes" id="UP000087171"/>
    </source>
</evidence>
<dbReference type="AlphaFoldDB" id="A0A1S2Y584"/>
<dbReference type="GO" id="GO:0006631">
    <property type="term" value="P:fatty acid metabolic process"/>
    <property type="evidence" value="ECO:0007669"/>
    <property type="project" value="TreeGrafter"/>
</dbReference>
<proteinExistence type="inferred from homology"/>